<dbReference type="EnsemblProtists" id="PYU1_T006862">
    <property type="protein sequence ID" value="PYU1_T006862"/>
    <property type="gene ID" value="PYU1_G006848"/>
</dbReference>
<accession>K3WPH0</accession>
<dbReference type="SUPFAM" id="SSF52058">
    <property type="entry name" value="L domain-like"/>
    <property type="match status" value="1"/>
</dbReference>
<feature type="transmembrane region" description="Helical" evidence="1">
    <location>
        <begin position="355"/>
        <end position="375"/>
    </location>
</feature>
<keyword evidence="1" id="KW-1133">Transmembrane helix</keyword>
<feature type="transmembrane region" description="Helical" evidence="1">
    <location>
        <begin position="52"/>
        <end position="78"/>
    </location>
</feature>
<keyword evidence="1" id="KW-0812">Transmembrane</keyword>
<feature type="transmembrane region" description="Helical" evidence="1">
    <location>
        <begin position="199"/>
        <end position="218"/>
    </location>
</feature>
<evidence type="ECO:0000256" key="1">
    <source>
        <dbReference type="SAM" id="Phobius"/>
    </source>
</evidence>
<organism evidence="2 3">
    <name type="scientific">Globisporangium ultimum (strain ATCC 200006 / CBS 805.95 / DAOM BR144)</name>
    <name type="common">Pythium ultimum</name>
    <dbReference type="NCBI Taxonomy" id="431595"/>
    <lineage>
        <taxon>Eukaryota</taxon>
        <taxon>Sar</taxon>
        <taxon>Stramenopiles</taxon>
        <taxon>Oomycota</taxon>
        <taxon>Peronosporomycetes</taxon>
        <taxon>Pythiales</taxon>
        <taxon>Pythiaceae</taxon>
        <taxon>Globisporangium</taxon>
    </lineage>
</organism>
<dbReference type="VEuPathDB" id="FungiDB:PYU1_G006848"/>
<dbReference type="AlphaFoldDB" id="K3WPH0"/>
<feature type="transmembrane region" description="Helical" evidence="1">
    <location>
        <begin position="98"/>
        <end position="118"/>
    </location>
</feature>
<dbReference type="PROSITE" id="PS51450">
    <property type="entry name" value="LRR"/>
    <property type="match status" value="1"/>
</dbReference>
<evidence type="ECO:0000313" key="2">
    <source>
        <dbReference type="EnsemblProtists" id="PYU1_T006862"/>
    </source>
</evidence>
<dbReference type="InterPro" id="IPR001611">
    <property type="entry name" value="Leu-rich_rpt"/>
</dbReference>
<keyword evidence="1" id="KW-0472">Membrane</keyword>
<protein>
    <submittedName>
        <fullName evidence="2">Uncharacterized protein</fullName>
    </submittedName>
</protein>
<dbReference type="Proteomes" id="UP000019132">
    <property type="component" value="Unassembled WGS sequence"/>
</dbReference>
<reference evidence="3" key="2">
    <citation type="submission" date="2010-04" db="EMBL/GenBank/DDBJ databases">
        <authorList>
            <person name="Buell R."/>
            <person name="Hamilton J."/>
            <person name="Hostetler J."/>
        </authorList>
    </citation>
    <scope>NUCLEOTIDE SEQUENCE [LARGE SCALE GENOMIC DNA]</scope>
    <source>
        <strain evidence="3">DAOM:BR144</strain>
    </source>
</reference>
<reference evidence="3" key="1">
    <citation type="journal article" date="2010" name="Genome Biol.">
        <title>Genome sequence of the necrotrophic plant pathogen Pythium ultimum reveals original pathogenicity mechanisms and effector repertoire.</title>
        <authorList>
            <person name="Levesque C.A."/>
            <person name="Brouwer H."/>
            <person name="Cano L."/>
            <person name="Hamilton J.P."/>
            <person name="Holt C."/>
            <person name="Huitema E."/>
            <person name="Raffaele S."/>
            <person name="Robideau G.P."/>
            <person name="Thines M."/>
            <person name="Win J."/>
            <person name="Zerillo M.M."/>
            <person name="Beakes G.W."/>
            <person name="Boore J.L."/>
            <person name="Busam D."/>
            <person name="Dumas B."/>
            <person name="Ferriera S."/>
            <person name="Fuerstenberg S.I."/>
            <person name="Gachon C.M."/>
            <person name="Gaulin E."/>
            <person name="Govers F."/>
            <person name="Grenville-Briggs L."/>
            <person name="Horner N."/>
            <person name="Hostetler J."/>
            <person name="Jiang R.H."/>
            <person name="Johnson J."/>
            <person name="Krajaejun T."/>
            <person name="Lin H."/>
            <person name="Meijer H.J."/>
            <person name="Moore B."/>
            <person name="Morris P."/>
            <person name="Phuntmart V."/>
            <person name="Puiu D."/>
            <person name="Shetty J."/>
            <person name="Stajich J.E."/>
            <person name="Tripathy S."/>
            <person name="Wawra S."/>
            <person name="van West P."/>
            <person name="Whitty B.R."/>
            <person name="Coutinho P.M."/>
            <person name="Henrissat B."/>
            <person name="Martin F."/>
            <person name="Thomas P.D."/>
            <person name="Tyler B.M."/>
            <person name="De Vries R.P."/>
            <person name="Kamoun S."/>
            <person name="Yandell M."/>
            <person name="Tisserat N."/>
            <person name="Buell C.R."/>
        </authorList>
    </citation>
    <scope>NUCLEOTIDE SEQUENCE</scope>
    <source>
        <strain evidence="3">DAOM:BR144</strain>
    </source>
</reference>
<dbReference type="InParanoid" id="K3WPH0"/>
<feature type="transmembrane region" description="Helical" evidence="1">
    <location>
        <begin position="230"/>
        <end position="257"/>
    </location>
</feature>
<dbReference type="Gene3D" id="3.80.10.10">
    <property type="entry name" value="Ribonuclease Inhibitor"/>
    <property type="match status" value="1"/>
</dbReference>
<dbReference type="STRING" id="431595.K3WPH0"/>
<name>K3WPH0_GLOUD</name>
<dbReference type="EMBL" id="GL376635">
    <property type="status" value="NOT_ANNOTATED_CDS"/>
    <property type="molecule type" value="Genomic_DNA"/>
</dbReference>
<dbReference type="eggNOG" id="ENOG502RVQ8">
    <property type="taxonomic scope" value="Eukaryota"/>
</dbReference>
<proteinExistence type="predicted"/>
<dbReference type="InterPro" id="IPR032675">
    <property type="entry name" value="LRR_dom_sf"/>
</dbReference>
<sequence>MAAKTEKNHPHPLPMLPPATSFTRVVAVASSRKRPSMAHVVPTHHRVCTLPILWTTLAGLHFVCAVFGAAMTAVYATLPDTWLGQNLSLYSVSSIRLTHFPIVAVCYALLAAMHIWRLSQMILWSPRKATKTAKQSSEVATAGSSKWRSPWEYFCCSSSTTSPYFGLQFLAREVLETVLHSIQAYQMSRHMPQLALNRFYVALLTLNCWSTPLIQIWFRKKDEGDRQLQRLLWLCCDVLLDFTVTVGVPVSLAITYLPAYDFSTTNFTPMSWEDDVWIVNWWNEFQLLLVRSWLDLVMRIVFSLSLLSCVEHIKALAVQPVTTLKPSGDASAKHDASASDTLGDSMVLVPVLKRLVRIVNAGMVLWGITILALHLQAYHSESVPGCRALFRPWLTQKQACSLLEIDVRQQPEYATITGSALEIEAIWSQVELSTLLTLNFVNVPRLSMPPTLHNFHALIRLTIQNGSLAEWNVNAALTNTHHPNMHSLALVAVALPFDERDPRKAPILPPALVASTDFPTKLLEIRIEACNLTRVPVDLDMKWPRYASLNLRNNALESVPDVFHRLTPVNLLLQSNHITQVPKSLFAWPALAVLDLSRNPITSIIESASKDDTRDFAVTDSLRIVSLSRSLLVNLPEWLVTSEVLSRTLVLAADTPLCQDVLAKKRTPTFDTARVMCVA</sequence>
<dbReference type="HOGENOM" id="CLU_010354_5_1_1"/>
<reference evidence="2" key="3">
    <citation type="submission" date="2015-02" db="UniProtKB">
        <authorList>
            <consortium name="EnsemblProtists"/>
        </authorList>
    </citation>
    <scope>IDENTIFICATION</scope>
    <source>
        <strain evidence="2">DAOM BR144</strain>
    </source>
</reference>
<keyword evidence="3" id="KW-1185">Reference proteome</keyword>
<evidence type="ECO:0000313" key="3">
    <source>
        <dbReference type="Proteomes" id="UP000019132"/>
    </source>
</evidence>
<dbReference type="OMA" id="EDVWIVH"/>